<accession>A0A290ZAW2</accession>
<dbReference type="SUPFAM" id="SSF53850">
    <property type="entry name" value="Periplasmic binding protein-like II"/>
    <property type="match status" value="1"/>
</dbReference>
<dbReference type="Gene3D" id="1.10.10.10">
    <property type="entry name" value="Winged helix-like DNA-binding domain superfamily/Winged helix DNA-binding domain"/>
    <property type="match status" value="1"/>
</dbReference>
<name>A0A290ZAW2_9PSEU</name>
<feature type="domain" description="HTH lysR-type" evidence="6">
    <location>
        <begin position="4"/>
        <end position="60"/>
    </location>
</feature>
<keyword evidence="3 7" id="KW-0238">DNA-binding</keyword>
<proteinExistence type="inferred from homology"/>
<organism evidence="7 8">
    <name type="scientific">Actinosynnema pretiosum</name>
    <dbReference type="NCBI Taxonomy" id="42197"/>
    <lineage>
        <taxon>Bacteria</taxon>
        <taxon>Bacillati</taxon>
        <taxon>Actinomycetota</taxon>
        <taxon>Actinomycetes</taxon>
        <taxon>Pseudonocardiales</taxon>
        <taxon>Pseudonocardiaceae</taxon>
        <taxon>Actinosynnema</taxon>
    </lineage>
</organism>
<dbReference type="GO" id="GO:0003700">
    <property type="term" value="F:DNA-binding transcription factor activity"/>
    <property type="evidence" value="ECO:0007669"/>
    <property type="project" value="InterPro"/>
</dbReference>
<evidence type="ECO:0000256" key="5">
    <source>
        <dbReference type="ARBA" id="ARBA00023163"/>
    </source>
</evidence>
<dbReference type="Proteomes" id="UP000218505">
    <property type="component" value="Chromosome"/>
</dbReference>
<dbReference type="InterPro" id="IPR017685">
    <property type="entry name" value="ArgP"/>
</dbReference>
<dbReference type="AlphaFoldDB" id="A0A290ZAW2"/>
<keyword evidence="5" id="KW-0804">Transcription</keyword>
<dbReference type="InterPro" id="IPR000847">
    <property type="entry name" value="LysR_HTH_N"/>
</dbReference>
<dbReference type="PANTHER" id="PTHR30579:SF2">
    <property type="entry name" value="HTH-TYPE TRANSCRIPTIONAL REGULATOR ARGP"/>
    <property type="match status" value="1"/>
</dbReference>
<sequence length="288" mass="31187">MVELPQDCVRTLLTVLDEGTFDAAAKALHITPSAVSQRIRQLEQRAGRVLLVRSRPVVATESGAAIARYGRQLARLAEDTGAELELATTESAVPVAVNADSLSTWFRLVVRELAGDVRLALHREDQDHTAELLRRGQVVAAVTSSPTPVQGCAVRPLGRMRYHAVATPEFAARWLPGGAGRLADAPVAVFDDKDDLQDAFCRDLTGRPASVRRHHLPDGPIFVDAVTSGAAWALLTEAQIALTTGLTRLAPERPVDVPLHWQQWRLDSPQIARVADAVLRAAATELHP</sequence>
<keyword evidence="8" id="KW-1185">Reference proteome</keyword>
<evidence type="ECO:0000256" key="1">
    <source>
        <dbReference type="ARBA" id="ARBA00009437"/>
    </source>
</evidence>
<reference evidence="7" key="1">
    <citation type="submission" date="2017-09" db="EMBL/GenBank/DDBJ databases">
        <title>Complete Genome Sequence of ansamitocin-producing Bacterium Actinosynnema pretiosum X47.</title>
        <authorList>
            <person name="Cao G."/>
            <person name="Zong G."/>
            <person name="Zhong C."/>
            <person name="Fu J."/>
        </authorList>
    </citation>
    <scope>NUCLEOTIDE SEQUENCE [LARGE SCALE GENOMIC DNA]</scope>
    <source>
        <strain evidence="7">X47</strain>
    </source>
</reference>
<dbReference type="EMBL" id="CP023445">
    <property type="protein sequence ID" value="ATE56171.1"/>
    <property type="molecule type" value="Genomic_DNA"/>
</dbReference>
<dbReference type="InterPro" id="IPR050176">
    <property type="entry name" value="LTTR"/>
</dbReference>
<dbReference type="RefSeq" id="WP_096495992.1">
    <property type="nucleotide sequence ID" value="NZ_CP023445.1"/>
</dbReference>
<dbReference type="InterPro" id="IPR005119">
    <property type="entry name" value="LysR_subst-bd"/>
</dbReference>
<dbReference type="KEGG" id="apre:CNX65_25230"/>
<dbReference type="GO" id="GO:0003677">
    <property type="term" value="F:DNA binding"/>
    <property type="evidence" value="ECO:0007669"/>
    <property type="project" value="UniProtKB-KW"/>
</dbReference>
<keyword evidence="2" id="KW-0805">Transcription regulation</keyword>
<evidence type="ECO:0000313" key="8">
    <source>
        <dbReference type="Proteomes" id="UP000218505"/>
    </source>
</evidence>
<evidence type="ECO:0000256" key="3">
    <source>
        <dbReference type="ARBA" id="ARBA00023125"/>
    </source>
</evidence>
<evidence type="ECO:0000256" key="2">
    <source>
        <dbReference type="ARBA" id="ARBA00023015"/>
    </source>
</evidence>
<dbReference type="SUPFAM" id="SSF46785">
    <property type="entry name" value="Winged helix' DNA-binding domain"/>
    <property type="match status" value="1"/>
</dbReference>
<dbReference type="Gene3D" id="3.40.190.290">
    <property type="match status" value="1"/>
</dbReference>
<keyword evidence="4" id="KW-0010">Activator</keyword>
<evidence type="ECO:0000256" key="4">
    <source>
        <dbReference type="ARBA" id="ARBA00023159"/>
    </source>
</evidence>
<evidence type="ECO:0000259" key="6">
    <source>
        <dbReference type="PROSITE" id="PS50931"/>
    </source>
</evidence>
<comment type="similarity">
    <text evidence="1">Belongs to the LysR transcriptional regulatory family.</text>
</comment>
<dbReference type="Pfam" id="PF03466">
    <property type="entry name" value="LysR_substrate"/>
    <property type="match status" value="1"/>
</dbReference>
<protein>
    <submittedName>
        <fullName evidence="7">ArgP/LysG family DNA-binding transcriptional regulator</fullName>
    </submittedName>
</protein>
<dbReference type="InterPro" id="IPR036390">
    <property type="entry name" value="WH_DNA-bd_sf"/>
</dbReference>
<gene>
    <name evidence="7" type="ORF">CNX65_25230</name>
</gene>
<dbReference type="Pfam" id="PF00126">
    <property type="entry name" value="HTH_1"/>
    <property type="match status" value="1"/>
</dbReference>
<dbReference type="PANTHER" id="PTHR30579">
    <property type="entry name" value="TRANSCRIPTIONAL REGULATOR"/>
    <property type="match status" value="1"/>
</dbReference>
<dbReference type="InterPro" id="IPR036388">
    <property type="entry name" value="WH-like_DNA-bd_sf"/>
</dbReference>
<dbReference type="PROSITE" id="PS50931">
    <property type="entry name" value="HTH_LYSR"/>
    <property type="match status" value="1"/>
</dbReference>
<dbReference type="NCBIfam" id="NF002964">
    <property type="entry name" value="PRK03635.1"/>
    <property type="match status" value="1"/>
</dbReference>
<dbReference type="NCBIfam" id="TIGR03298">
    <property type="entry name" value="argP"/>
    <property type="match status" value="1"/>
</dbReference>
<evidence type="ECO:0000313" key="7">
    <source>
        <dbReference type="EMBL" id="ATE56171.1"/>
    </source>
</evidence>